<sequence length="1075" mass="115451">MHALPGAQAAIGSHRSGLDLSVNLSAAALAASRRFREPSGSFRVPSSVFESDLPVSIDTERIRRYELEQTELRSRDPRSSDLRLNELRPSELRPKELRLNELRPSELRPSELAVGGLLRPSEMKPSKHRPLESLGRPLVSPSEPGGVQSFVLARGSIGRGTARSTMQSSRSSAGERLVDPGASSPLAGHQSLSEIRSEIRTSAHSDLRSRLRIQRRALKAQCEAAVFIAENLCIPQGEAELRALMRGHELPKREGRDKIRRHLKKPALLQCLHVSPELCAHIDHLSDAELFYCRDQVRPTAVVTSAHHFTPTTHVNQATPGAHVTPTPSGICVKREDQIYSVTHSASNARATLPRAKYGQQPLTYSEIQPNWNQVAGNNSVVRTVIHTLPARPMDEIRTTPVEELIQAAPLQGKYHGRPFSSGMPAGSRNTCPTRTSFGSTFVRCSPTTRSSFSPTGNSVRRMGNSPLSSSPLTSGQLASSPVASTPSTIGAMGSPLHNARHTVGPFGSVPFRGLPTTTTTRHSMPVYPTTSPIAQLAFSKRNLPGPIGPTPRLVHLAENQSPLNYFEASPPKVLGIRPRTPMHHLRPSIVPDRLTAWGGQASPAQSDSDQRRPEYSRIGRNPSADFSRWPSLQPRLSPLPLPTPSANPLSAIGLSGNRFAGNQFGGNQFGGSQFPTNRLLTSRLPLDVIRSSSSPLARSTLPASLRPSFRTASDPLANCEPVANWGAVKGSSQRATLPSPARHLFPVQEAPYLRPYTLDIRPSPPFLSNRAPSYSLAAPLDSSPLGTGPVAIDGVLAKSNLTLGQPNVTLGHFNMPLRKPNLICSPLQPALQAGVQPATVDGALLSGPQAPIQISPQVPIQGALSLSPKEMSRLGEGVEQEYSGDMGEWGFQSEVSGARHTAPMMVAAKPLDSILDAMREDVRNHVAKNGARDLNAAPYPSDSGFSLDYAASTSPQNSERTDFSSASSVRRQNLLKRVLPRPRPETIPENHSLCSGSQDLVPRQDVVPKRDQVSGQNPVGASRAGSINVSGVEIPLLHIQKLEARNDPGAVVGGLAAGGNLPVVTGGSSPDDLD</sequence>
<dbReference type="RefSeq" id="XP_011134328.1">
    <property type="nucleotide sequence ID" value="XM_011136026.1"/>
</dbReference>
<dbReference type="EMBL" id="AFNH02000165">
    <property type="protein sequence ID" value="EZG80171.1"/>
    <property type="molecule type" value="Genomic_DNA"/>
</dbReference>
<evidence type="ECO:0000313" key="2">
    <source>
        <dbReference type="EMBL" id="EZG80171.1"/>
    </source>
</evidence>
<dbReference type="GeneID" id="22911056"/>
<feature type="compositionally biased region" description="Basic and acidic residues" evidence="1">
    <location>
        <begin position="609"/>
        <end position="618"/>
    </location>
</feature>
<dbReference type="AlphaFoldDB" id="A0A023BBX3"/>
<feature type="compositionally biased region" description="Polar residues" evidence="1">
    <location>
        <begin position="952"/>
        <end position="972"/>
    </location>
</feature>
<feature type="compositionally biased region" description="Basic and acidic residues" evidence="1">
    <location>
        <begin position="121"/>
        <end position="131"/>
    </location>
</feature>
<feature type="region of interest" description="Disordered" evidence="1">
    <location>
        <begin position="447"/>
        <end position="501"/>
    </location>
</feature>
<comment type="caution">
    <text evidence="2">The sequence shown here is derived from an EMBL/GenBank/DDBJ whole genome shotgun (WGS) entry which is preliminary data.</text>
</comment>
<name>A0A023BBX3_GRENI</name>
<feature type="region of interest" description="Disordered" evidence="1">
    <location>
        <begin position="113"/>
        <end position="140"/>
    </location>
</feature>
<feature type="region of interest" description="Disordered" evidence="1">
    <location>
        <begin position="948"/>
        <end position="972"/>
    </location>
</feature>
<reference evidence="2" key="1">
    <citation type="submission" date="2013-12" db="EMBL/GenBank/DDBJ databases">
        <authorList>
            <person name="Omoto C.K."/>
            <person name="Sibley D."/>
            <person name="Venepally P."/>
            <person name="Hadjithomas M."/>
            <person name="Karamycheva S."/>
            <person name="Brunk B."/>
            <person name="Roos D."/>
            <person name="Caler E."/>
            <person name="Lorenzi H."/>
        </authorList>
    </citation>
    <scope>NUCLEOTIDE SEQUENCE</scope>
</reference>
<feature type="compositionally biased region" description="Low complexity" evidence="1">
    <location>
        <begin position="628"/>
        <end position="637"/>
    </location>
</feature>
<feature type="region of interest" description="Disordered" evidence="1">
    <location>
        <begin position="980"/>
        <end position="999"/>
    </location>
</feature>
<feature type="compositionally biased region" description="Polar residues" evidence="1">
    <location>
        <begin position="162"/>
        <end position="172"/>
    </location>
</feature>
<protein>
    <submittedName>
        <fullName evidence="2">Uncharacterized protein</fullName>
    </submittedName>
</protein>
<accession>A0A023BBX3</accession>
<feature type="region of interest" description="Disordered" evidence="1">
    <location>
        <begin position="159"/>
        <end position="194"/>
    </location>
</feature>
<feature type="compositionally biased region" description="Polar residues" evidence="1">
    <location>
        <begin position="447"/>
        <end position="459"/>
    </location>
</feature>
<evidence type="ECO:0000313" key="3">
    <source>
        <dbReference type="Proteomes" id="UP000019763"/>
    </source>
</evidence>
<gene>
    <name evidence="2" type="ORF">GNI_022440</name>
</gene>
<feature type="compositionally biased region" description="Polar residues" evidence="1">
    <location>
        <begin position="466"/>
        <end position="489"/>
    </location>
</feature>
<dbReference type="Proteomes" id="UP000019763">
    <property type="component" value="Unassembled WGS sequence"/>
</dbReference>
<feature type="region of interest" description="Disordered" evidence="1">
    <location>
        <begin position="596"/>
        <end position="642"/>
    </location>
</feature>
<organism evidence="2 3">
    <name type="scientific">Gregarina niphandrodes</name>
    <name type="common">Septate eugregarine</name>
    <dbReference type="NCBI Taxonomy" id="110365"/>
    <lineage>
        <taxon>Eukaryota</taxon>
        <taxon>Sar</taxon>
        <taxon>Alveolata</taxon>
        <taxon>Apicomplexa</taxon>
        <taxon>Conoidasida</taxon>
        <taxon>Gregarinasina</taxon>
        <taxon>Eugregarinorida</taxon>
        <taxon>Gregarinidae</taxon>
        <taxon>Gregarina</taxon>
    </lineage>
</organism>
<keyword evidence="3" id="KW-1185">Reference proteome</keyword>
<dbReference type="VEuPathDB" id="CryptoDB:GNI_022440"/>
<evidence type="ECO:0000256" key="1">
    <source>
        <dbReference type="SAM" id="MobiDB-lite"/>
    </source>
</evidence>
<proteinExistence type="predicted"/>